<dbReference type="AlphaFoldDB" id="A4EAZ7"/>
<dbReference type="EMBL" id="AAVN02000006">
    <property type="protein sequence ID" value="EBA39315.1"/>
    <property type="molecule type" value="Genomic_DNA"/>
</dbReference>
<proteinExistence type="predicted"/>
<name>A4EAZ7_COLAA</name>
<reference evidence="1 2" key="1">
    <citation type="submission" date="2007-01" db="EMBL/GenBank/DDBJ databases">
        <title>Draft genome sequence of Collinsella aerofaciens (ATCC 25986).</title>
        <authorList>
            <person name="Sudarsanam P."/>
            <person name="Ley R."/>
            <person name="Guruge J."/>
            <person name="Turnbaugh P.J."/>
            <person name="Mahowald M."/>
            <person name="Liep D."/>
            <person name="Gordon J."/>
        </authorList>
    </citation>
    <scope>NUCLEOTIDE SEQUENCE [LARGE SCALE GENOMIC DNA]</scope>
    <source>
        <strain evidence="2">ATCC 25986 / DSM 3979 / JCM 10188 / KCTC 3647 / NCTC 11838 / VPI 1003</strain>
    </source>
</reference>
<dbReference type="Proteomes" id="UP000002979">
    <property type="component" value="Unassembled WGS sequence"/>
</dbReference>
<protein>
    <submittedName>
        <fullName evidence="1">Uncharacterized protein</fullName>
    </submittedName>
</protein>
<organism evidence="1 2">
    <name type="scientific">Collinsella aerofaciens (strain ATCC 25986 / DSM 3979 / JCM 10188 / KCTC 3647 / NCTC 11838 / VPI 1003)</name>
    <dbReference type="NCBI Taxonomy" id="411903"/>
    <lineage>
        <taxon>Bacteria</taxon>
        <taxon>Bacillati</taxon>
        <taxon>Actinomycetota</taxon>
        <taxon>Coriobacteriia</taxon>
        <taxon>Coriobacteriales</taxon>
        <taxon>Coriobacteriaceae</taxon>
        <taxon>Collinsella</taxon>
    </lineage>
</organism>
<evidence type="ECO:0000313" key="2">
    <source>
        <dbReference type="Proteomes" id="UP000002979"/>
    </source>
</evidence>
<sequence>MESMAFDVSVEKAPIIAPEPASPFPNPEPVLLPRLEPDLLACPSHLPSADSTDLVRLSNLGTISRSARPISAIRHLHPLGVLDAGADRCRALCRGAGGGHVPRAGHPRGFRCLAAAQRGRRRVDAVHDVRRQVLLSGPAALRVEGRHGERAVGQRPHEVVRLGGADLVVAAAVVGPEVVPEQGQVTILEVGEL</sequence>
<reference evidence="1 2" key="2">
    <citation type="submission" date="2007-04" db="EMBL/GenBank/DDBJ databases">
        <authorList>
            <person name="Fulton L."/>
            <person name="Clifton S."/>
            <person name="Fulton B."/>
            <person name="Xu J."/>
            <person name="Minx P."/>
            <person name="Mardis E.R."/>
            <person name="Wilson R.K."/>
        </authorList>
    </citation>
    <scope>NUCLEOTIDE SEQUENCE [LARGE SCALE GENOMIC DNA]</scope>
    <source>
        <strain evidence="2">ATCC 25986 / DSM 3979 / JCM 10188 / KCTC 3647 / NCTC 11838 / VPI 1003</strain>
    </source>
</reference>
<evidence type="ECO:0000313" key="1">
    <source>
        <dbReference type="EMBL" id="EBA39315.1"/>
    </source>
</evidence>
<accession>A4EAZ7</accession>
<gene>
    <name evidence="1" type="ORF">COLAER_01610</name>
</gene>
<comment type="caution">
    <text evidence="1">The sequence shown here is derived from an EMBL/GenBank/DDBJ whole genome shotgun (WGS) entry which is preliminary data.</text>
</comment>